<dbReference type="InterPro" id="IPR051781">
    <property type="entry name" value="Metallo-dep_Hydrolase"/>
</dbReference>
<name>A0ABS9X5T8_9GAMM</name>
<dbReference type="Gene3D" id="3.20.20.140">
    <property type="entry name" value="Metal-dependent hydrolases"/>
    <property type="match status" value="1"/>
</dbReference>
<dbReference type="InterPro" id="IPR032466">
    <property type="entry name" value="Metal_Hydrolase"/>
</dbReference>
<comment type="caution">
    <text evidence="1">The sequence shown here is derived from an EMBL/GenBank/DDBJ whole genome shotgun (WGS) entry which is preliminary data.</text>
</comment>
<dbReference type="SUPFAM" id="SSF51556">
    <property type="entry name" value="Metallo-dependent hydrolases"/>
    <property type="match status" value="1"/>
</dbReference>
<evidence type="ECO:0000313" key="1">
    <source>
        <dbReference type="EMBL" id="MCI2285603.1"/>
    </source>
</evidence>
<dbReference type="InterPro" id="IPR011059">
    <property type="entry name" value="Metal-dep_hydrolase_composite"/>
</dbReference>
<dbReference type="RefSeq" id="WP_242288476.1">
    <property type="nucleotide sequence ID" value="NZ_JAKKSL010000005.1"/>
</dbReference>
<dbReference type="PANTHER" id="PTHR43135">
    <property type="entry name" value="ALPHA-D-RIBOSE 1-METHYLPHOSPHONATE 5-TRIPHOSPHATE DIPHOSPHATASE"/>
    <property type="match status" value="1"/>
</dbReference>
<organism evidence="1 2">
    <name type="scientific">Colwellia maritima</name>
    <dbReference type="NCBI Taxonomy" id="2912588"/>
    <lineage>
        <taxon>Bacteria</taxon>
        <taxon>Pseudomonadati</taxon>
        <taxon>Pseudomonadota</taxon>
        <taxon>Gammaproteobacteria</taxon>
        <taxon>Alteromonadales</taxon>
        <taxon>Colwelliaceae</taxon>
        <taxon>Colwellia</taxon>
    </lineage>
</organism>
<accession>A0ABS9X5T8</accession>
<dbReference type="PANTHER" id="PTHR43135:SF3">
    <property type="entry name" value="ALPHA-D-RIBOSE 1-METHYLPHOSPHONATE 5-TRIPHOSPHATE DIPHOSPHATASE"/>
    <property type="match status" value="1"/>
</dbReference>
<proteinExistence type="predicted"/>
<gene>
    <name evidence="1" type="ORF">L3081_22225</name>
</gene>
<keyword evidence="2" id="KW-1185">Reference proteome</keyword>
<sequence>MTEKTAKLMKENDVWLSPQVRFLVREVTPEDIEKVGQSTYRKWKTVKDGLAKSLRYAKKHEINIAFGTDFFASMPMIGQEFAARKLYFSDFEILKQATSINAKFLGLTGLLNPYPDAALGVIKNGAYADLI</sequence>
<protein>
    <recommendedName>
        <fullName evidence="3">Amidohydrolase-related domain-containing protein</fullName>
    </recommendedName>
</protein>
<evidence type="ECO:0000313" key="2">
    <source>
        <dbReference type="Proteomes" id="UP001139646"/>
    </source>
</evidence>
<dbReference type="Proteomes" id="UP001139646">
    <property type="component" value="Unassembled WGS sequence"/>
</dbReference>
<dbReference type="EMBL" id="JAKKSL010000005">
    <property type="protein sequence ID" value="MCI2285603.1"/>
    <property type="molecule type" value="Genomic_DNA"/>
</dbReference>
<dbReference type="Gene3D" id="2.30.40.10">
    <property type="entry name" value="Urease, subunit C, domain 1"/>
    <property type="match status" value="1"/>
</dbReference>
<reference evidence="1" key="1">
    <citation type="submission" date="2022-01" db="EMBL/GenBank/DDBJ databases">
        <title>Colwellia maritima, isolated from seawater.</title>
        <authorList>
            <person name="Kristyanto S."/>
            <person name="Jung J."/>
            <person name="Jeon C.O."/>
        </authorList>
    </citation>
    <scope>NUCLEOTIDE SEQUENCE</scope>
    <source>
        <strain evidence="1">MSW7</strain>
    </source>
</reference>
<evidence type="ECO:0008006" key="3">
    <source>
        <dbReference type="Google" id="ProtNLM"/>
    </source>
</evidence>